<feature type="compositionally biased region" description="Acidic residues" evidence="1">
    <location>
        <begin position="96"/>
        <end position="114"/>
    </location>
</feature>
<dbReference type="AlphaFoldDB" id="A0A4P9YTP7"/>
<feature type="compositionally biased region" description="Low complexity" evidence="1">
    <location>
        <begin position="81"/>
        <end position="95"/>
    </location>
</feature>
<feature type="compositionally biased region" description="Basic and acidic residues" evidence="1">
    <location>
        <begin position="58"/>
        <end position="67"/>
    </location>
</feature>
<organism evidence="2 3">
    <name type="scientific">Syncephalis pseudoplumigaleata</name>
    <dbReference type="NCBI Taxonomy" id="1712513"/>
    <lineage>
        <taxon>Eukaryota</taxon>
        <taxon>Fungi</taxon>
        <taxon>Fungi incertae sedis</taxon>
        <taxon>Zoopagomycota</taxon>
        <taxon>Zoopagomycotina</taxon>
        <taxon>Zoopagomycetes</taxon>
        <taxon>Zoopagales</taxon>
        <taxon>Piptocephalidaceae</taxon>
        <taxon>Syncephalis</taxon>
    </lineage>
</organism>
<proteinExistence type="predicted"/>
<gene>
    <name evidence="2" type="ORF">SYNPS1DRAFT_31193</name>
</gene>
<evidence type="ECO:0000256" key="1">
    <source>
        <dbReference type="SAM" id="MobiDB-lite"/>
    </source>
</evidence>
<dbReference type="EMBL" id="KZ991302">
    <property type="protein sequence ID" value="RKP23108.1"/>
    <property type="molecule type" value="Genomic_DNA"/>
</dbReference>
<evidence type="ECO:0000313" key="3">
    <source>
        <dbReference type="Proteomes" id="UP000278143"/>
    </source>
</evidence>
<dbReference type="Proteomes" id="UP000278143">
    <property type="component" value="Unassembled WGS sequence"/>
</dbReference>
<keyword evidence="3" id="KW-1185">Reference proteome</keyword>
<feature type="region of interest" description="Disordered" evidence="1">
    <location>
        <begin position="58"/>
        <end position="115"/>
    </location>
</feature>
<reference evidence="3" key="1">
    <citation type="journal article" date="2018" name="Nat. Microbiol.">
        <title>Leveraging single-cell genomics to expand the fungal tree of life.</title>
        <authorList>
            <person name="Ahrendt S.R."/>
            <person name="Quandt C.A."/>
            <person name="Ciobanu D."/>
            <person name="Clum A."/>
            <person name="Salamov A."/>
            <person name="Andreopoulos B."/>
            <person name="Cheng J.F."/>
            <person name="Woyke T."/>
            <person name="Pelin A."/>
            <person name="Henrissat B."/>
            <person name="Reynolds N.K."/>
            <person name="Benny G.L."/>
            <person name="Smith M.E."/>
            <person name="James T.Y."/>
            <person name="Grigoriev I.V."/>
        </authorList>
    </citation>
    <scope>NUCLEOTIDE SEQUENCE [LARGE SCALE GENOMIC DNA]</scope>
    <source>
        <strain evidence="3">Benny S71-1</strain>
    </source>
</reference>
<name>A0A4P9YTP7_9FUNG</name>
<feature type="region of interest" description="Disordered" evidence="1">
    <location>
        <begin position="133"/>
        <end position="152"/>
    </location>
</feature>
<accession>A0A4P9YTP7</accession>
<sequence>MVDWETVRTVLELRGDAFNRRPFIERIYAQLCKEHDSDNDNDSDSGIALSREDVHWIDIEQLAKPRPDAAATDTSSDEAESSSSASSSAAAAASSDSDEDELSAEDVDDEEDVEYQTVLDEEHQLEYYEEQLDMQCNRPDDSEHMPLHVAPT</sequence>
<evidence type="ECO:0000313" key="2">
    <source>
        <dbReference type="EMBL" id="RKP23108.1"/>
    </source>
</evidence>
<protein>
    <submittedName>
        <fullName evidence="2">Uncharacterized protein</fullName>
    </submittedName>
</protein>